<comment type="caution">
    <text evidence="1">The sequence shown here is derived from an EMBL/GenBank/DDBJ whole genome shotgun (WGS) entry which is preliminary data.</text>
</comment>
<name>A0ACA9SQY7_9GLOM</name>
<evidence type="ECO:0000313" key="1">
    <source>
        <dbReference type="EMBL" id="CAG8843951.1"/>
    </source>
</evidence>
<evidence type="ECO:0000313" key="2">
    <source>
        <dbReference type="Proteomes" id="UP000789920"/>
    </source>
</evidence>
<organism evidence="1 2">
    <name type="scientific">Racocetra persica</name>
    <dbReference type="NCBI Taxonomy" id="160502"/>
    <lineage>
        <taxon>Eukaryota</taxon>
        <taxon>Fungi</taxon>
        <taxon>Fungi incertae sedis</taxon>
        <taxon>Mucoromycota</taxon>
        <taxon>Glomeromycotina</taxon>
        <taxon>Glomeromycetes</taxon>
        <taxon>Diversisporales</taxon>
        <taxon>Gigasporaceae</taxon>
        <taxon>Racocetra</taxon>
    </lineage>
</organism>
<keyword evidence="2" id="KW-1185">Reference proteome</keyword>
<gene>
    <name evidence="1" type="ORF">RPERSI_LOCUS33001</name>
</gene>
<accession>A0ACA9SQY7</accession>
<protein>
    <submittedName>
        <fullName evidence="1">12347_t:CDS:1</fullName>
    </submittedName>
</protein>
<reference evidence="1" key="1">
    <citation type="submission" date="2021-06" db="EMBL/GenBank/DDBJ databases">
        <authorList>
            <person name="Kallberg Y."/>
            <person name="Tangrot J."/>
            <person name="Rosling A."/>
        </authorList>
    </citation>
    <scope>NUCLEOTIDE SEQUENCE</scope>
    <source>
        <strain evidence="1">MA461A</strain>
    </source>
</reference>
<feature type="non-terminal residue" evidence="1">
    <location>
        <position position="1"/>
    </location>
</feature>
<sequence>EHYMLEEYPIPVLHASLTAISPNSHLANINEITLDISCGYIW</sequence>
<dbReference type="EMBL" id="CAJVQC010140452">
    <property type="protein sequence ID" value="CAG8843951.1"/>
    <property type="molecule type" value="Genomic_DNA"/>
</dbReference>
<feature type="non-terminal residue" evidence="1">
    <location>
        <position position="42"/>
    </location>
</feature>
<dbReference type="Proteomes" id="UP000789920">
    <property type="component" value="Unassembled WGS sequence"/>
</dbReference>
<proteinExistence type="predicted"/>